<sequence length="281" mass="29190">MPPALDAQVAALLSPVPGGSPRPPGPPVRAVRDLDLPLTGRTLPARLYRDDLDDCLVVFFHGGGFVSGDLDSHDAQARDLCRTTGRPVLSVAYRLAPDHPFPAAYDDAVAAVGWARAHLADRVAVAGPSAGANLALGAALALAGTPAAPVAQLLAYPLVSGDPSYPSRTEVGQGYGLTSEAIEWCLGQYFTDPAQRQDPRAAPLLSPDLASAPPAVVVGAGLDPLRDEARALADRLRAAGVPVHHVEEPALPHGFWKFAPLADAARTAATRMGEALRALLD</sequence>
<feature type="domain" description="Alpha/beta hydrolase fold-3" evidence="3">
    <location>
        <begin position="57"/>
        <end position="256"/>
    </location>
</feature>
<keyword evidence="2 4" id="KW-0378">Hydrolase</keyword>
<name>A0ABT1A8H8_9PSEU</name>
<dbReference type="GO" id="GO:0016787">
    <property type="term" value="F:hydrolase activity"/>
    <property type="evidence" value="ECO:0007669"/>
    <property type="project" value="UniProtKB-KW"/>
</dbReference>
<dbReference type="InterPro" id="IPR029058">
    <property type="entry name" value="AB_hydrolase_fold"/>
</dbReference>
<dbReference type="Proteomes" id="UP001165283">
    <property type="component" value="Unassembled WGS sequence"/>
</dbReference>
<dbReference type="Pfam" id="PF07859">
    <property type="entry name" value="Abhydrolase_3"/>
    <property type="match status" value="1"/>
</dbReference>
<protein>
    <submittedName>
        <fullName evidence="4">Alpha/beta hydrolase</fullName>
    </submittedName>
</protein>
<dbReference type="InterPro" id="IPR013094">
    <property type="entry name" value="AB_hydrolase_3"/>
</dbReference>
<evidence type="ECO:0000256" key="2">
    <source>
        <dbReference type="ARBA" id="ARBA00022801"/>
    </source>
</evidence>
<comment type="similarity">
    <text evidence="1">Belongs to the 'GDXG' lipolytic enzyme family.</text>
</comment>
<evidence type="ECO:0000313" key="4">
    <source>
        <dbReference type="EMBL" id="MCO1658999.1"/>
    </source>
</evidence>
<organism evidence="4 5">
    <name type="scientific">Pseudonocardia humida</name>
    <dbReference type="NCBI Taxonomy" id="2800819"/>
    <lineage>
        <taxon>Bacteria</taxon>
        <taxon>Bacillati</taxon>
        <taxon>Actinomycetota</taxon>
        <taxon>Actinomycetes</taxon>
        <taxon>Pseudonocardiales</taxon>
        <taxon>Pseudonocardiaceae</taxon>
        <taxon>Pseudonocardia</taxon>
    </lineage>
</organism>
<dbReference type="SUPFAM" id="SSF53474">
    <property type="entry name" value="alpha/beta-Hydrolases"/>
    <property type="match status" value="1"/>
</dbReference>
<dbReference type="PROSITE" id="PS01173">
    <property type="entry name" value="LIPASE_GDXG_HIS"/>
    <property type="match status" value="1"/>
</dbReference>
<dbReference type="PANTHER" id="PTHR23025:SF4">
    <property type="entry name" value="ALPHA_BETA HYDROLASE FOLD-3 DOMAIN-CONTAINING PROTEIN"/>
    <property type="match status" value="1"/>
</dbReference>
<accession>A0ABT1A8H8</accession>
<evidence type="ECO:0000259" key="3">
    <source>
        <dbReference type="Pfam" id="PF07859"/>
    </source>
</evidence>
<evidence type="ECO:0000313" key="5">
    <source>
        <dbReference type="Proteomes" id="UP001165283"/>
    </source>
</evidence>
<dbReference type="EMBL" id="JAGSOV010000061">
    <property type="protein sequence ID" value="MCO1658999.1"/>
    <property type="molecule type" value="Genomic_DNA"/>
</dbReference>
<gene>
    <name evidence="4" type="ORF">KDL28_28410</name>
</gene>
<evidence type="ECO:0000256" key="1">
    <source>
        <dbReference type="ARBA" id="ARBA00010515"/>
    </source>
</evidence>
<dbReference type="PANTHER" id="PTHR23025">
    <property type="entry name" value="TRIACYLGLYCEROL LIPASE"/>
    <property type="match status" value="1"/>
</dbReference>
<dbReference type="RefSeq" id="WP_252443549.1">
    <property type="nucleotide sequence ID" value="NZ_JAGSOV010000061.1"/>
</dbReference>
<dbReference type="InterPro" id="IPR002168">
    <property type="entry name" value="Lipase_GDXG_HIS_AS"/>
</dbReference>
<comment type="caution">
    <text evidence="4">The sequence shown here is derived from an EMBL/GenBank/DDBJ whole genome shotgun (WGS) entry which is preliminary data.</text>
</comment>
<keyword evidence="5" id="KW-1185">Reference proteome</keyword>
<dbReference type="Gene3D" id="3.40.50.1820">
    <property type="entry name" value="alpha/beta hydrolase"/>
    <property type="match status" value="1"/>
</dbReference>
<proteinExistence type="inferred from homology"/>
<reference evidence="4" key="1">
    <citation type="submission" date="2021-04" db="EMBL/GenBank/DDBJ databases">
        <title>Pseudonocardia sp. nov., isolated from sandy soil of mangrove forest.</title>
        <authorList>
            <person name="Zan Z."/>
            <person name="Huang R."/>
            <person name="Liu W."/>
        </authorList>
    </citation>
    <scope>NUCLEOTIDE SEQUENCE</scope>
    <source>
        <strain evidence="4">S2-4</strain>
    </source>
</reference>